<name>A0A8H6J0H4_9PEZI</name>
<dbReference type="InterPro" id="IPR029752">
    <property type="entry name" value="D-isomer_DH_CS1"/>
</dbReference>
<evidence type="ECO:0000256" key="2">
    <source>
        <dbReference type="ARBA" id="ARBA00023027"/>
    </source>
</evidence>
<dbReference type="GO" id="GO:0016491">
    <property type="term" value="F:oxidoreductase activity"/>
    <property type="evidence" value="ECO:0007669"/>
    <property type="project" value="UniProtKB-KW"/>
</dbReference>
<dbReference type="Gene3D" id="3.40.50.720">
    <property type="entry name" value="NAD(P)-binding Rossmann-like Domain"/>
    <property type="match status" value="2"/>
</dbReference>
<feature type="region of interest" description="Disordered" evidence="3">
    <location>
        <begin position="1"/>
        <end position="38"/>
    </location>
</feature>
<dbReference type="Pfam" id="PF02826">
    <property type="entry name" value="2-Hacid_dh_C"/>
    <property type="match status" value="2"/>
</dbReference>
<feature type="domain" description="D-isomer specific 2-hydroxyacid dehydrogenase NAD-binding" evidence="4">
    <location>
        <begin position="163"/>
        <end position="233"/>
    </location>
</feature>
<reference evidence="5 6" key="1">
    <citation type="journal article" date="2020" name="Phytopathology">
        <title>Genome Sequence Resources of Colletotrichum truncatum, C. plurivorum, C. musicola, and C. sojae: Four Species Pathogenic to Soybean (Glycine max).</title>
        <authorList>
            <person name="Rogerio F."/>
            <person name="Boufleur T.R."/>
            <person name="Ciampi-Guillardi M."/>
            <person name="Sukno S.A."/>
            <person name="Thon M.R."/>
            <person name="Massola Junior N.S."/>
            <person name="Baroncelli R."/>
        </authorList>
    </citation>
    <scope>NUCLEOTIDE SEQUENCE [LARGE SCALE GENOMIC DNA]</scope>
    <source>
        <strain evidence="5 6">LFN0009</strain>
    </source>
</reference>
<dbReference type="PANTHER" id="PTHR43333">
    <property type="entry name" value="2-HACID_DH_C DOMAIN-CONTAINING PROTEIN"/>
    <property type="match status" value="1"/>
</dbReference>
<dbReference type="AlphaFoldDB" id="A0A8H6J0H4"/>
<dbReference type="InterPro" id="IPR006140">
    <property type="entry name" value="D-isomer_DH_NAD-bd"/>
</dbReference>
<accession>A0A8H6J0H4</accession>
<sequence length="396" mass="44604">QARSTGHWRSPTLRHQPHYTSHTTPKPRLPTATMGELTPRKSPLANDVLLIFLSSPRNEQWVSRIESRFPGLEVRWVNNMLPDGRFLLPDEVDDETWNGVTMLISFNAPPPERLTKVRFVQLTSAGADKWHDHSVYKNPDIPFCTTNGCHPPQIAEWVIGSWLSSQHHFLRYAENQKQGCWEGPMAVDFEDSVGLRMGVLGYGAIGRQCAKIAKAMGMEVYAYTRSEKPTPESKKDDSYCVPGTGDPDGLVPSKWFHGASKDAINDFLGQDLDLLVVSLPLTTETKGLIGEEQFEILSKRKTFVSNIARGPIIQTDALIEALETGKIRAAALDVTDPEPLPKNHPLWKAPNVFITPHVSWRTNVYWERVLGVLETNLERMDAEKPLINVINKKLHY</sequence>
<evidence type="ECO:0000313" key="6">
    <source>
        <dbReference type="Proteomes" id="UP000652219"/>
    </source>
</evidence>
<feature type="domain" description="D-isomer specific 2-hydroxyacid dehydrogenase NAD-binding" evidence="4">
    <location>
        <begin position="262"/>
        <end position="359"/>
    </location>
</feature>
<organism evidence="5 6">
    <name type="scientific">Colletotrichum sojae</name>
    <dbReference type="NCBI Taxonomy" id="2175907"/>
    <lineage>
        <taxon>Eukaryota</taxon>
        <taxon>Fungi</taxon>
        <taxon>Dikarya</taxon>
        <taxon>Ascomycota</taxon>
        <taxon>Pezizomycotina</taxon>
        <taxon>Sordariomycetes</taxon>
        <taxon>Hypocreomycetidae</taxon>
        <taxon>Glomerellales</taxon>
        <taxon>Glomerellaceae</taxon>
        <taxon>Colletotrichum</taxon>
        <taxon>Colletotrichum orchidearum species complex</taxon>
    </lineage>
</organism>
<dbReference type="PANTHER" id="PTHR43333:SF1">
    <property type="entry name" value="D-ISOMER SPECIFIC 2-HYDROXYACID DEHYDROGENASE NAD-BINDING DOMAIN-CONTAINING PROTEIN"/>
    <property type="match status" value="1"/>
</dbReference>
<gene>
    <name evidence="5" type="ORF">CSOJ01_10594</name>
</gene>
<evidence type="ECO:0000313" key="5">
    <source>
        <dbReference type="EMBL" id="KAF6803865.1"/>
    </source>
</evidence>
<dbReference type="PROSITE" id="PS00065">
    <property type="entry name" value="D_2_HYDROXYACID_DH_1"/>
    <property type="match status" value="1"/>
</dbReference>
<keyword evidence="1" id="KW-0560">Oxidoreductase</keyword>
<keyword evidence="2" id="KW-0520">NAD</keyword>
<dbReference type="GO" id="GO:0051287">
    <property type="term" value="F:NAD binding"/>
    <property type="evidence" value="ECO:0007669"/>
    <property type="project" value="InterPro"/>
</dbReference>
<evidence type="ECO:0000256" key="3">
    <source>
        <dbReference type="SAM" id="MobiDB-lite"/>
    </source>
</evidence>
<dbReference type="Proteomes" id="UP000652219">
    <property type="component" value="Unassembled WGS sequence"/>
</dbReference>
<dbReference type="InterPro" id="IPR036291">
    <property type="entry name" value="NAD(P)-bd_dom_sf"/>
</dbReference>
<protein>
    <submittedName>
        <fullName evidence="5">2-hydroxyacid dehydrogenase</fullName>
    </submittedName>
</protein>
<comment type="caution">
    <text evidence="5">The sequence shown here is derived from an EMBL/GenBank/DDBJ whole genome shotgun (WGS) entry which is preliminary data.</text>
</comment>
<evidence type="ECO:0000256" key="1">
    <source>
        <dbReference type="ARBA" id="ARBA00023002"/>
    </source>
</evidence>
<keyword evidence="6" id="KW-1185">Reference proteome</keyword>
<proteinExistence type="predicted"/>
<evidence type="ECO:0000259" key="4">
    <source>
        <dbReference type="Pfam" id="PF02826"/>
    </source>
</evidence>
<feature type="non-terminal residue" evidence="5">
    <location>
        <position position="396"/>
    </location>
</feature>
<dbReference type="SUPFAM" id="SSF51735">
    <property type="entry name" value="NAD(P)-binding Rossmann-fold domains"/>
    <property type="match status" value="1"/>
</dbReference>
<dbReference type="CDD" id="cd12163">
    <property type="entry name" value="2-Hacid_dh_5"/>
    <property type="match status" value="1"/>
</dbReference>
<dbReference type="EMBL" id="WIGN01000225">
    <property type="protein sequence ID" value="KAF6803865.1"/>
    <property type="molecule type" value="Genomic_DNA"/>
</dbReference>